<comment type="similarity">
    <text evidence="1 4">Belongs to the peptidase S26 family.</text>
</comment>
<dbReference type="GO" id="GO:0009003">
    <property type="term" value="F:signal peptidase activity"/>
    <property type="evidence" value="ECO:0007669"/>
    <property type="project" value="UniProtKB-EC"/>
</dbReference>
<dbReference type="InterPro" id="IPR000223">
    <property type="entry name" value="Pept_S26A_signal_pept_1"/>
</dbReference>
<evidence type="ECO:0000256" key="1">
    <source>
        <dbReference type="ARBA" id="ARBA00009370"/>
    </source>
</evidence>
<dbReference type="NCBIfam" id="TIGR02227">
    <property type="entry name" value="sigpep_I_bact"/>
    <property type="match status" value="1"/>
</dbReference>
<name>A0A6N9TMV8_9ALTE</name>
<feature type="domain" description="Peptidase S26" evidence="5">
    <location>
        <begin position="24"/>
        <end position="213"/>
    </location>
</feature>
<dbReference type="PRINTS" id="PR00727">
    <property type="entry name" value="LEADERPTASE"/>
</dbReference>
<feature type="active site" evidence="3">
    <location>
        <position position="48"/>
    </location>
</feature>
<dbReference type="InterPro" id="IPR036286">
    <property type="entry name" value="LexA/Signal_pep-like_sf"/>
</dbReference>
<evidence type="ECO:0000256" key="2">
    <source>
        <dbReference type="ARBA" id="ARBA00019232"/>
    </source>
</evidence>
<dbReference type="PANTHER" id="PTHR43390">
    <property type="entry name" value="SIGNAL PEPTIDASE I"/>
    <property type="match status" value="1"/>
</dbReference>
<evidence type="ECO:0000259" key="5">
    <source>
        <dbReference type="Pfam" id="PF10502"/>
    </source>
</evidence>
<dbReference type="AlphaFoldDB" id="A0A6N9TMV8"/>
<evidence type="ECO:0000313" key="6">
    <source>
        <dbReference type="EMBL" id="NDW17186.1"/>
    </source>
</evidence>
<accession>A0A6N9TMV8</accession>
<sequence>MDTLLNKDTALPNAKNLIKENLPFILFIVLMFSFRSSMADWYHVPSGSMEPTIQVGDRIVVDKTAYTLELPFSDIVIAKTGDVERGDIVIINSSAAQNRLVKRAVAVAGDTVELRHNRLFVNGESATITPLTAPFYQEALLGDSRTIALTNSDYIDSSGVTHPSIENTASSFHPVTIPKGYILAMGDNRDNSMDSRYYGLFPISEIQGRATSVAFSLDKRNYYLPRQDRVLLTLN</sequence>
<evidence type="ECO:0000256" key="3">
    <source>
        <dbReference type="PIRSR" id="PIRSR600223-1"/>
    </source>
</evidence>
<dbReference type="Pfam" id="PF10502">
    <property type="entry name" value="Peptidase_S26"/>
    <property type="match status" value="1"/>
</dbReference>
<dbReference type="InterPro" id="IPR019533">
    <property type="entry name" value="Peptidase_S26"/>
</dbReference>
<keyword evidence="7" id="KW-1185">Reference proteome</keyword>
<keyword evidence="4" id="KW-0645">Protease</keyword>
<keyword evidence="4 6" id="KW-0378">Hydrolase</keyword>
<dbReference type="Proteomes" id="UP000471381">
    <property type="component" value="Unassembled WGS sequence"/>
</dbReference>
<dbReference type="PANTHER" id="PTHR43390:SF1">
    <property type="entry name" value="CHLOROPLAST PROCESSING PEPTIDASE"/>
    <property type="match status" value="1"/>
</dbReference>
<dbReference type="GO" id="GO:0006465">
    <property type="term" value="P:signal peptide processing"/>
    <property type="evidence" value="ECO:0007669"/>
    <property type="project" value="InterPro"/>
</dbReference>
<organism evidence="6 7">
    <name type="scientific">Alteromonas genovensis</name>
    <dbReference type="NCBI Taxonomy" id="471225"/>
    <lineage>
        <taxon>Bacteria</taxon>
        <taxon>Pseudomonadati</taxon>
        <taxon>Pseudomonadota</taxon>
        <taxon>Gammaproteobacteria</taxon>
        <taxon>Alteromonadales</taxon>
        <taxon>Alteromonadaceae</taxon>
        <taxon>Alteromonas/Salinimonas group</taxon>
        <taxon>Alteromonas</taxon>
    </lineage>
</organism>
<dbReference type="CDD" id="cd06530">
    <property type="entry name" value="S26_SPase_I"/>
    <property type="match status" value="1"/>
</dbReference>
<dbReference type="EC" id="3.4.21.89" evidence="4"/>
<evidence type="ECO:0000256" key="4">
    <source>
        <dbReference type="RuleBase" id="RU362042"/>
    </source>
</evidence>
<comment type="subcellular location">
    <subcellularLocation>
        <location evidence="4">Membrane</location>
        <topology evidence="4">Multi-pass membrane protein</topology>
    </subcellularLocation>
</comment>
<dbReference type="EMBL" id="JAAAWO010000016">
    <property type="protein sequence ID" value="NDW17186.1"/>
    <property type="molecule type" value="Genomic_DNA"/>
</dbReference>
<feature type="active site" evidence="3">
    <location>
        <position position="102"/>
    </location>
</feature>
<dbReference type="GO" id="GO:0016020">
    <property type="term" value="C:membrane"/>
    <property type="evidence" value="ECO:0007669"/>
    <property type="project" value="UniProtKB-SubCell"/>
</dbReference>
<comment type="catalytic activity">
    <reaction evidence="4">
        <text>Cleavage of hydrophobic, N-terminal signal or leader sequences from secreted and periplasmic proteins.</text>
        <dbReference type="EC" id="3.4.21.89"/>
    </reaction>
</comment>
<reference evidence="6 7" key="1">
    <citation type="submission" date="2020-01" db="EMBL/GenBank/DDBJ databases">
        <title>Genomes of bacteria type strains.</title>
        <authorList>
            <person name="Chen J."/>
            <person name="Zhu S."/>
            <person name="Yang J."/>
        </authorList>
    </citation>
    <scope>NUCLEOTIDE SEQUENCE [LARGE SCALE GENOMIC DNA]</scope>
    <source>
        <strain evidence="6 7">LMG 24078</strain>
    </source>
</reference>
<evidence type="ECO:0000313" key="7">
    <source>
        <dbReference type="Proteomes" id="UP000471381"/>
    </source>
</evidence>
<dbReference type="GO" id="GO:0004252">
    <property type="term" value="F:serine-type endopeptidase activity"/>
    <property type="evidence" value="ECO:0007669"/>
    <property type="project" value="InterPro"/>
</dbReference>
<gene>
    <name evidence="6" type="primary">lepB</name>
    <name evidence="6" type="ORF">GTQ48_16845</name>
</gene>
<dbReference type="SUPFAM" id="SSF51306">
    <property type="entry name" value="LexA/Signal peptidase"/>
    <property type="match status" value="1"/>
</dbReference>
<dbReference type="Gene3D" id="2.10.109.10">
    <property type="entry name" value="Umud Fragment, subunit A"/>
    <property type="match status" value="1"/>
</dbReference>
<comment type="caution">
    <text evidence="6">The sequence shown here is derived from an EMBL/GenBank/DDBJ whole genome shotgun (WGS) entry which is preliminary data.</text>
</comment>
<proteinExistence type="inferred from homology"/>
<protein>
    <recommendedName>
        <fullName evidence="2 4">Signal peptidase I</fullName>
        <ecNumber evidence="4">3.4.21.89</ecNumber>
    </recommendedName>
</protein>